<keyword evidence="3" id="KW-1185">Reference proteome</keyword>
<evidence type="ECO:0000313" key="3">
    <source>
        <dbReference type="Proteomes" id="UP000054498"/>
    </source>
</evidence>
<sequence>TSAPPRRAASSPTTSCAASRPPASHLRAAWRSRPCWSARQTALSRAASRGSTHPCTSSSCGSPPP</sequence>
<dbReference type="KEGG" id="mng:MNEG_9884"/>
<dbReference type="GeneID" id="25742759"/>
<dbReference type="EMBL" id="KK102320">
    <property type="protein sequence ID" value="KIY98073.1"/>
    <property type="molecule type" value="Genomic_DNA"/>
</dbReference>
<feature type="region of interest" description="Disordered" evidence="1">
    <location>
        <begin position="1"/>
        <end position="23"/>
    </location>
</feature>
<accession>A0A0D2KR70</accession>
<feature type="non-terminal residue" evidence="2">
    <location>
        <position position="1"/>
    </location>
</feature>
<dbReference type="RefSeq" id="XP_013897093.1">
    <property type="nucleotide sequence ID" value="XM_014041639.1"/>
</dbReference>
<feature type="region of interest" description="Disordered" evidence="1">
    <location>
        <begin position="45"/>
        <end position="65"/>
    </location>
</feature>
<proteinExistence type="predicted"/>
<organism evidence="2 3">
    <name type="scientific">Monoraphidium neglectum</name>
    <dbReference type="NCBI Taxonomy" id="145388"/>
    <lineage>
        <taxon>Eukaryota</taxon>
        <taxon>Viridiplantae</taxon>
        <taxon>Chlorophyta</taxon>
        <taxon>core chlorophytes</taxon>
        <taxon>Chlorophyceae</taxon>
        <taxon>CS clade</taxon>
        <taxon>Sphaeropleales</taxon>
        <taxon>Selenastraceae</taxon>
        <taxon>Monoraphidium</taxon>
    </lineage>
</organism>
<dbReference type="AlphaFoldDB" id="A0A0D2KR70"/>
<evidence type="ECO:0000256" key="1">
    <source>
        <dbReference type="SAM" id="MobiDB-lite"/>
    </source>
</evidence>
<evidence type="ECO:0000313" key="2">
    <source>
        <dbReference type="EMBL" id="KIY98073.1"/>
    </source>
</evidence>
<name>A0A0D2KR70_9CHLO</name>
<reference evidence="2 3" key="1">
    <citation type="journal article" date="2013" name="BMC Genomics">
        <title>Reconstruction of the lipid metabolism for the microalga Monoraphidium neglectum from its genome sequence reveals characteristics suitable for biofuel production.</title>
        <authorList>
            <person name="Bogen C."/>
            <person name="Al-Dilaimi A."/>
            <person name="Albersmeier A."/>
            <person name="Wichmann J."/>
            <person name="Grundmann M."/>
            <person name="Rupp O."/>
            <person name="Lauersen K.J."/>
            <person name="Blifernez-Klassen O."/>
            <person name="Kalinowski J."/>
            <person name="Goesmann A."/>
            <person name="Mussgnug J.H."/>
            <person name="Kruse O."/>
        </authorList>
    </citation>
    <scope>NUCLEOTIDE SEQUENCE [LARGE SCALE GENOMIC DNA]</scope>
    <source>
        <strain evidence="2 3">SAG 48.87</strain>
    </source>
</reference>
<feature type="compositionally biased region" description="Low complexity" evidence="1">
    <location>
        <begin position="50"/>
        <end position="65"/>
    </location>
</feature>
<gene>
    <name evidence="2" type="ORF">MNEG_9884</name>
</gene>
<protein>
    <submittedName>
        <fullName evidence="2">Uncharacterized protein</fullName>
    </submittedName>
</protein>
<dbReference type="Proteomes" id="UP000054498">
    <property type="component" value="Unassembled WGS sequence"/>
</dbReference>
<feature type="non-terminal residue" evidence="2">
    <location>
        <position position="65"/>
    </location>
</feature>